<proteinExistence type="predicted"/>
<comment type="caution">
    <text evidence="1">The sequence shown here is derived from an EMBL/GenBank/DDBJ whole genome shotgun (WGS) entry which is preliminary data.</text>
</comment>
<organism evidence="1 2">
    <name type="scientific">Mucilaginibacter gracilis</name>
    <dbReference type="NCBI Taxonomy" id="423350"/>
    <lineage>
        <taxon>Bacteria</taxon>
        <taxon>Pseudomonadati</taxon>
        <taxon>Bacteroidota</taxon>
        <taxon>Sphingobacteriia</taxon>
        <taxon>Sphingobacteriales</taxon>
        <taxon>Sphingobacteriaceae</taxon>
        <taxon>Mucilaginibacter</taxon>
    </lineage>
</organism>
<keyword evidence="2" id="KW-1185">Reference proteome</keyword>
<name>A0A495J4X3_9SPHI</name>
<accession>A0A495J4X3</accession>
<evidence type="ECO:0000313" key="1">
    <source>
        <dbReference type="EMBL" id="RKR83761.1"/>
    </source>
</evidence>
<gene>
    <name evidence="1" type="ORF">BDD43_3975</name>
</gene>
<protein>
    <submittedName>
        <fullName evidence="1">Uncharacterized protein</fullName>
    </submittedName>
</protein>
<evidence type="ECO:0000313" key="2">
    <source>
        <dbReference type="Proteomes" id="UP000268007"/>
    </source>
</evidence>
<sequence length="68" mass="8027">MLIKFKHTHKKQNMQNFGFFSQKMQKYERVVLGCVIDWRSEDTGIIAGVLGFGDYKYPNRLDRIINSD</sequence>
<dbReference type="EMBL" id="RBKU01000001">
    <property type="protein sequence ID" value="RKR83761.1"/>
    <property type="molecule type" value="Genomic_DNA"/>
</dbReference>
<reference evidence="1 2" key="1">
    <citation type="submission" date="2018-10" db="EMBL/GenBank/DDBJ databases">
        <title>Genomic Encyclopedia of Archaeal and Bacterial Type Strains, Phase II (KMG-II): from individual species to whole genera.</title>
        <authorList>
            <person name="Goeker M."/>
        </authorList>
    </citation>
    <scope>NUCLEOTIDE SEQUENCE [LARGE SCALE GENOMIC DNA]</scope>
    <source>
        <strain evidence="1 2">DSM 18602</strain>
    </source>
</reference>
<dbReference type="Proteomes" id="UP000268007">
    <property type="component" value="Unassembled WGS sequence"/>
</dbReference>
<dbReference type="AlphaFoldDB" id="A0A495J4X3"/>